<reference evidence="4" key="1">
    <citation type="submission" date="2022-11" db="EMBL/GenBank/DDBJ databases">
        <title>Chromosomal genome sequence assembly and mating type (MAT) locus characterization of the leprose asexual lichenized fungus Lepraria neglecta (Nyl.) Erichsen.</title>
        <authorList>
            <person name="Allen J.L."/>
            <person name="Pfeffer B."/>
        </authorList>
    </citation>
    <scope>NUCLEOTIDE SEQUENCE</scope>
    <source>
        <strain evidence="4">Allen 5258</strain>
    </source>
</reference>
<evidence type="ECO:0000313" key="5">
    <source>
        <dbReference type="Proteomes" id="UP001276659"/>
    </source>
</evidence>
<dbReference type="PRINTS" id="PR00080">
    <property type="entry name" value="SDRFAMILY"/>
</dbReference>
<dbReference type="Gene3D" id="3.40.50.720">
    <property type="entry name" value="NAD(P)-binding Rossmann-like Domain"/>
    <property type="match status" value="1"/>
</dbReference>
<dbReference type="AlphaFoldDB" id="A0AAD9ZFK1"/>
<dbReference type="Pfam" id="PF00106">
    <property type="entry name" value="adh_short"/>
    <property type="match status" value="1"/>
</dbReference>
<dbReference type="GO" id="GO:0006633">
    <property type="term" value="P:fatty acid biosynthetic process"/>
    <property type="evidence" value="ECO:0007669"/>
    <property type="project" value="TreeGrafter"/>
</dbReference>
<organism evidence="4 5">
    <name type="scientific">Lepraria neglecta</name>
    <dbReference type="NCBI Taxonomy" id="209136"/>
    <lineage>
        <taxon>Eukaryota</taxon>
        <taxon>Fungi</taxon>
        <taxon>Dikarya</taxon>
        <taxon>Ascomycota</taxon>
        <taxon>Pezizomycotina</taxon>
        <taxon>Lecanoromycetes</taxon>
        <taxon>OSLEUM clade</taxon>
        <taxon>Lecanoromycetidae</taxon>
        <taxon>Lecanorales</taxon>
        <taxon>Lecanorineae</taxon>
        <taxon>Stereocaulaceae</taxon>
        <taxon>Lepraria</taxon>
    </lineage>
</organism>
<dbReference type="PRINTS" id="PR00081">
    <property type="entry name" value="GDHRDH"/>
</dbReference>
<dbReference type="Proteomes" id="UP001276659">
    <property type="component" value="Unassembled WGS sequence"/>
</dbReference>
<dbReference type="InterPro" id="IPR002347">
    <property type="entry name" value="SDR_fam"/>
</dbReference>
<gene>
    <name evidence="4" type="ORF">OEA41_008574</name>
</gene>
<accession>A0AAD9ZFK1</accession>
<keyword evidence="2" id="KW-0521">NADP</keyword>
<dbReference type="EMBL" id="JASNWA010000004">
    <property type="protein sequence ID" value="KAK3177245.1"/>
    <property type="molecule type" value="Genomic_DNA"/>
</dbReference>
<dbReference type="InterPro" id="IPR036291">
    <property type="entry name" value="NAD(P)-bd_dom_sf"/>
</dbReference>
<keyword evidence="5" id="KW-1185">Reference proteome</keyword>
<evidence type="ECO:0000256" key="3">
    <source>
        <dbReference type="RuleBase" id="RU000363"/>
    </source>
</evidence>
<sequence length="215" mass="22732">MRNHQSSTWLFRHPPLPSMASLSGKVICITGAASGIGRATATLLASHHALLSLADINAPALESLRTSLQHLSPLPILVTELDVRSQEACRGWIVSTVSHFNQRIFGAANLAGVFGPSIAQEKGSIYNITDAEFDFVWDVNLKGTLNCLRAQLPHMVEGKGGRGRGSIVNAASVAGLVGGENNAPYVASKHAVVGLTRTLAKEEGHRAIRCNAVAP</sequence>
<dbReference type="PROSITE" id="PS00061">
    <property type="entry name" value="ADH_SHORT"/>
    <property type="match status" value="1"/>
</dbReference>
<proteinExistence type="inferred from homology"/>
<evidence type="ECO:0000256" key="2">
    <source>
        <dbReference type="ARBA" id="ARBA00022857"/>
    </source>
</evidence>
<protein>
    <recommendedName>
        <fullName evidence="6">NAD(P)-binding protein</fullName>
    </recommendedName>
</protein>
<evidence type="ECO:0000256" key="1">
    <source>
        <dbReference type="ARBA" id="ARBA00006484"/>
    </source>
</evidence>
<dbReference type="SUPFAM" id="SSF51735">
    <property type="entry name" value="NAD(P)-binding Rossmann-fold domains"/>
    <property type="match status" value="1"/>
</dbReference>
<dbReference type="GO" id="GO:0016616">
    <property type="term" value="F:oxidoreductase activity, acting on the CH-OH group of donors, NAD or NADP as acceptor"/>
    <property type="evidence" value="ECO:0007669"/>
    <property type="project" value="TreeGrafter"/>
</dbReference>
<dbReference type="GO" id="GO:0048038">
    <property type="term" value="F:quinone binding"/>
    <property type="evidence" value="ECO:0007669"/>
    <property type="project" value="TreeGrafter"/>
</dbReference>
<name>A0AAD9ZFK1_9LECA</name>
<dbReference type="PANTHER" id="PTHR42760:SF45">
    <property type="entry name" value="SHORT CHAIN DEHYDROGENASE_REDUCTASE FAMILY PROTEIN, PUTATIVE (AFU_ORTHOLOGUE AFUA_3G09150)-RELATED"/>
    <property type="match status" value="1"/>
</dbReference>
<evidence type="ECO:0000313" key="4">
    <source>
        <dbReference type="EMBL" id="KAK3177245.1"/>
    </source>
</evidence>
<evidence type="ECO:0008006" key="6">
    <source>
        <dbReference type="Google" id="ProtNLM"/>
    </source>
</evidence>
<dbReference type="PANTHER" id="PTHR42760">
    <property type="entry name" value="SHORT-CHAIN DEHYDROGENASES/REDUCTASES FAMILY MEMBER"/>
    <property type="match status" value="1"/>
</dbReference>
<dbReference type="InterPro" id="IPR020904">
    <property type="entry name" value="Sc_DH/Rdtase_CS"/>
</dbReference>
<comment type="caution">
    <text evidence="4">The sequence shown here is derived from an EMBL/GenBank/DDBJ whole genome shotgun (WGS) entry which is preliminary data.</text>
</comment>
<comment type="similarity">
    <text evidence="1 3">Belongs to the short-chain dehydrogenases/reductases (SDR) family.</text>
</comment>